<dbReference type="GeneID" id="14919142"/>
<proteinExistence type="predicted"/>
<gene>
    <name evidence="1" type="ORF">ACA1_137280</name>
</gene>
<evidence type="ECO:0000313" key="1">
    <source>
        <dbReference type="EMBL" id="ELR18377.1"/>
    </source>
</evidence>
<sequence>MSSLCLRKTALPSLDTSTGHLRRAWNSIMPRRKNNPDVVPKGQLGYDWVHVPRIGDVADYEPALRLDYVPVSLAEVAVCTLVPGEQGEQVVREVSPIKQEQQG</sequence>
<dbReference type="RefSeq" id="XP_004340405.1">
    <property type="nucleotide sequence ID" value="XM_004340357.1"/>
</dbReference>
<dbReference type="Proteomes" id="UP000011083">
    <property type="component" value="Unassembled WGS sequence"/>
</dbReference>
<protein>
    <submittedName>
        <fullName evidence="1">Uncharacterized protein</fullName>
    </submittedName>
</protein>
<dbReference type="AlphaFoldDB" id="L8GZH8"/>
<dbReference type="EMBL" id="KB007956">
    <property type="protein sequence ID" value="ELR18377.1"/>
    <property type="molecule type" value="Genomic_DNA"/>
</dbReference>
<name>L8GZH8_ACACF</name>
<organism evidence="1 2">
    <name type="scientific">Acanthamoeba castellanii (strain ATCC 30010 / Neff)</name>
    <dbReference type="NCBI Taxonomy" id="1257118"/>
    <lineage>
        <taxon>Eukaryota</taxon>
        <taxon>Amoebozoa</taxon>
        <taxon>Discosea</taxon>
        <taxon>Longamoebia</taxon>
        <taxon>Centramoebida</taxon>
        <taxon>Acanthamoebidae</taxon>
        <taxon>Acanthamoeba</taxon>
    </lineage>
</organism>
<evidence type="ECO:0000313" key="2">
    <source>
        <dbReference type="Proteomes" id="UP000011083"/>
    </source>
</evidence>
<dbReference type="KEGG" id="acan:ACA1_137280"/>
<keyword evidence="2" id="KW-1185">Reference proteome</keyword>
<dbReference type="VEuPathDB" id="AmoebaDB:ACA1_137280"/>
<reference evidence="1 2" key="1">
    <citation type="journal article" date="2013" name="Genome Biol.">
        <title>Genome of Acanthamoeba castellanii highlights extensive lateral gene transfer and early evolution of tyrosine kinase signaling.</title>
        <authorList>
            <person name="Clarke M."/>
            <person name="Lohan A.J."/>
            <person name="Liu B."/>
            <person name="Lagkouvardos I."/>
            <person name="Roy S."/>
            <person name="Zafar N."/>
            <person name="Bertelli C."/>
            <person name="Schilde C."/>
            <person name="Kianianmomeni A."/>
            <person name="Burglin T.R."/>
            <person name="Frech C."/>
            <person name="Turcotte B."/>
            <person name="Kopec K.O."/>
            <person name="Synnott J.M."/>
            <person name="Choo C."/>
            <person name="Paponov I."/>
            <person name="Finkler A."/>
            <person name="Soon Heng Tan C."/>
            <person name="Hutchins A.P."/>
            <person name="Weinmeier T."/>
            <person name="Rattei T."/>
            <person name="Chu J.S."/>
            <person name="Gimenez G."/>
            <person name="Irimia M."/>
            <person name="Rigden D.J."/>
            <person name="Fitzpatrick D.A."/>
            <person name="Lorenzo-Morales J."/>
            <person name="Bateman A."/>
            <person name="Chiu C.H."/>
            <person name="Tang P."/>
            <person name="Hegemann P."/>
            <person name="Fromm H."/>
            <person name="Raoult D."/>
            <person name="Greub G."/>
            <person name="Miranda-Saavedra D."/>
            <person name="Chen N."/>
            <person name="Nash P."/>
            <person name="Ginger M.L."/>
            <person name="Horn M."/>
            <person name="Schaap P."/>
            <person name="Caler L."/>
            <person name="Loftus B."/>
        </authorList>
    </citation>
    <scope>NUCLEOTIDE SEQUENCE [LARGE SCALE GENOMIC DNA]</scope>
    <source>
        <strain evidence="1 2">Neff</strain>
    </source>
</reference>
<accession>L8GZH8</accession>